<reference evidence="1" key="2">
    <citation type="submission" date="2025-09" db="UniProtKB">
        <authorList>
            <consortium name="EnsemblPlants"/>
        </authorList>
    </citation>
    <scope>IDENTIFICATION</scope>
</reference>
<dbReference type="Proteomes" id="UP001732700">
    <property type="component" value="Chromosome 5D"/>
</dbReference>
<sequence length="420" mass="47278">MEMEMEAGDPSWMMRRLVSSGVGQARGGADGISNLPDAVLGDIISLLPTKEGARTQILASRWRHLWRSAPLNLDCRGLVKYGAELPGVVSRILSSHRALGPGRRFFVHTYSLSTLNSTVDVWLRSDDLQNLQDLVCYTKDYRMPLSAFICGFSATLRVVTIGKCNLSDGIVQVLHFPLLKQLGLEFVSISESSLHSLILGCPILESLLIRHSSGFRCVRINSHNIKSIGVRAKRNNKINKLQYSLRLLMTFGYLYETSSRLVLGSIIIQGLHIDNLAKVVSTVKSLAVYMSTPSFDMIIESIRCFPCLEKLYIRGYSSAETNVWCRKHQNLIGCLDIRLKSVVLEYYHGHKFDIDFVTLFVLNARVLELMTLVVRVRVYGEEFLAKQREKLQLEKRASGGARFHFTTDGVHSFLGYRTCP</sequence>
<organism evidence="1 2">
    <name type="scientific">Avena sativa</name>
    <name type="common">Oat</name>
    <dbReference type="NCBI Taxonomy" id="4498"/>
    <lineage>
        <taxon>Eukaryota</taxon>
        <taxon>Viridiplantae</taxon>
        <taxon>Streptophyta</taxon>
        <taxon>Embryophyta</taxon>
        <taxon>Tracheophyta</taxon>
        <taxon>Spermatophyta</taxon>
        <taxon>Magnoliopsida</taxon>
        <taxon>Liliopsida</taxon>
        <taxon>Poales</taxon>
        <taxon>Poaceae</taxon>
        <taxon>BOP clade</taxon>
        <taxon>Pooideae</taxon>
        <taxon>Poodae</taxon>
        <taxon>Poeae</taxon>
        <taxon>Poeae Chloroplast Group 1 (Aveneae type)</taxon>
        <taxon>Aveninae</taxon>
        <taxon>Avena</taxon>
    </lineage>
</organism>
<protein>
    <submittedName>
        <fullName evidence="1">Uncharacterized protein</fullName>
    </submittedName>
</protein>
<accession>A0ACD5YKX0</accession>
<name>A0ACD5YKX0_AVESA</name>
<evidence type="ECO:0000313" key="1">
    <source>
        <dbReference type="EnsemblPlants" id="AVESA.00010b.r2.5DG0992770.1.CDS"/>
    </source>
</evidence>
<proteinExistence type="predicted"/>
<dbReference type="EnsemblPlants" id="AVESA.00010b.r2.5DG0992770.1">
    <property type="protein sequence ID" value="AVESA.00010b.r2.5DG0992770.1.CDS"/>
    <property type="gene ID" value="AVESA.00010b.r2.5DG0992770"/>
</dbReference>
<reference evidence="1" key="1">
    <citation type="submission" date="2021-05" db="EMBL/GenBank/DDBJ databases">
        <authorList>
            <person name="Scholz U."/>
            <person name="Mascher M."/>
            <person name="Fiebig A."/>
        </authorList>
    </citation>
    <scope>NUCLEOTIDE SEQUENCE [LARGE SCALE GENOMIC DNA]</scope>
</reference>
<evidence type="ECO:0000313" key="2">
    <source>
        <dbReference type="Proteomes" id="UP001732700"/>
    </source>
</evidence>
<keyword evidence="2" id="KW-1185">Reference proteome</keyword>